<dbReference type="EMBL" id="JH636049">
    <property type="protein sequence ID" value="EID53154.1"/>
    <property type="molecule type" value="Genomic_DNA"/>
</dbReference>
<keyword evidence="5" id="KW-0175">Coiled coil</keyword>
<evidence type="ECO:0000256" key="7">
    <source>
        <dbReference type="SAM" id="Phobius"/>
    </source>
</evidence>
<evidence type="ECO:0000256" key="4">
    <source>
        <dbReference type="ARBA" id="ARBA00022807"/>
    </source>
</evidence>
<proteinExistence type="inferred from homology"/>
<keyword evidence="2" id="KW-0645">Protease</keyword>
<dbReference type="SUPFAM" id="SSF54001">
    <property type="entry name" value="Cysteine proteinases"/>
    <property type="match status" value="1"/>
</dbReference>
<dbReference type="Gene3D" id="3.90.1720.10">
    <property type="entry name" value="endopeptidase domain like (from Nostoc punctiforme)"/>
    <property type="match status" value="1"/>
</dbReference>
<evidence type="ECO:0000256" key="5">
    <source>
        <dbReference type="SAM" id="Coils"/>
    </source>
</evidence>
<evidence type="ECO:0000256" key="6">
    <source>
        <dbReference type="SAM" id="MobiDB-lite"/>
    </source>
</evidence>
<dbReference type="MEROPS" id="C40.007"/>
<dbReference type="PANTHER" id="PTHR47359:SF3">
    <property type="entry name" value="NLP_P60 DOMAIN-CONTAINING PROTEIN-RELATED"/>
    <property type="match status" value="1"/>
</dbReference>
<dbReference type="InterPro" id="IPR051794">
    <property type="entry name" value="PG_Endopeptidase_C40"/>
</dbReference>
<dbReference type="GO" id="GO:0008234">
    <property type="term" value="F:cysteine-type peptidase activity"/>
    <property type="evidence" value="ECO:0007669"/>
    <property type="project" value="UniProtKB-KW"/>
</dbReference>
<reference evidence="9 10" key="1">
    <citation type="submission" date="2012-01" db="EMBL/GenBank/DDBJ databases">
        <title>Improved High-Quality Draft sequence of Saccharomonospora xinjiangensis XJ-54.</title>
        <authorList>
            <consortium name="US DOE Joint Genome Institute"/>
            <person name="Lucas S."/>
            <person name="Han J."/>
            <person name="Lapidus A."/>
            <person name="Cheng J.-F."/>
            <person name="Goodwin L."/>
            <person name="Pitluck S."/>
            <person name="Peters L."/>
            <person name="Mikhailova N."/>
            <person name="Teshima H."/>
            <person name="Detter J.C."/>
            <person name="Han C."/>
            <person name="Tapia R."/>
            <person name="Land M."/>
            <person name="Hauser L."/>
            <person name="Kyrpides N."/>
            <person name="Ivanova N."/>
            <person name="Pagani I."/>
            <person name="Brambilla E.-M."/>
            <person name="Klenk H.-P."/>
            <person name="Woyke T."/>
        </authorList>
    </citation>
    <scope>NUCLEOTIDE SEQUENCE [LARGE SCALE GENOMIC DNA]</scope>
    <source>
        <strain evidence="9 10">XJ-54</strain>
    </source>
</reference>
<dbReference type="InterPro" id="IPR038765">
    <property type="entry name" value="Papain-like_cys_pep_sf"/>
</dbReference>
<evidence type="ECO:0000256" key="2">
    <source>
        <dbReference type="ARBA" id="ARBA00022670"/>
    </source>
</evidence>
<evidence type="ECO:0000256" key="1">
    <source>
        <dbReference type="ARBA" id="ARBA00007074"/>
    </source>
</evidence>
<dbReference type="HOGENOM" id="CLU_034085_1_2_11"/>
<feature type="domain" description="NlpC/P60" evidence="8">
    <location>
        <begin position="266"/>
        <end position="380"/>
    </location>
</feature>
<dbReference type="STRING" id="882086.SacxiDRAFT_0889"/>
<keyword evidence="7" id="KW-0472">Membrane</keyword>
<name>I0UZ51_9PSEU</name>
<comment type="similarity">
    <text evidence="1">Belongs to the peptidase C40 family.</text>
</comment>
<feature type="region of interest" description="Disordered" evidence="6">
    <location>
        <begin position="1"/>
        <end position="33"/>
    </location>
</feature>
<dbReference type="AlphaFoldDB" id="I0UZ51"/>
<gene>
    <name evidence="9" type="ORF">SacxiDRAFT_0889</name>
</gene>
<dbReference type="PANTHER" id="PTHR47359">
    <property type="entry name" value="PEPTIDOGLYCAN DL-ENDOPEPTIDASE CWLO"/>
    <property type="match status" value="1"/>
</dbReference>
<dbReference type="eggNOG" id="COG0791">
    <property type="taxonomic scope" value="Bacteria"/>
</dbReference>
<evidence type="ECO:0000313" key="10">
    <source>
        <dbReference type="Proteomes" id="UP000004691"/>
    </source>
</evidence>
<feature type="coiled-coil region" evidence="5">
    <location>
        <begin position="75"/>
        <end position="133"/>
    </location>
</feature>
<keyword evidence="3 9" id="KW-0378">Hydrolase</keyword>
<keyword evidence="10" id="KW-1185">Reference proteome</keyword>
<evidence type="ECO:0000256" key="3">
    <source>
        <dbReference type="ARBA" id="ARBA00022801"/>
    </source>
</evidence>
<evidence type="ECO:0000313" key="9">
    <source>
        <dbReference type="EMBL" id="EID53154.1"/>
    </source>
</evidence>
<accession>I0UZ51</accession>
<evidence type="ECO:0000259" key="8">
    <source>
        <dbReference type="PROSITE" id="PS51935"/>
    </source>
</evidence>
<dbReference type="GO" id="GO:0006508">
    <property type="term" value="P:proteolysis"/>
    <property type="evidence" value="ECO:0007669"/>
    <property type="project" value="UniProtKB-KW"/>
</dbReference>
<feature type="compositionally biased region" description="Basic and acidic residues" evidence="6">
    <location>
        <begin position="22"/>
        <end position="33"/>
    </location>
</feature>
<keyword evidence="7" id="KW-1133">Transmembrane helix</keyword>
<dbReference type="PROSITE" id="PS51935">
    <property type="entry name" value="NLPC_P60"/>
    <property type="match status" value="1"/>
</dbReference>
<feature type="region of interest" description="Disordered" evidence="6">
    <location>
        <begin position="230"/>
        <end position="268"/>
    </location>
</feature>
<protein>
    <submittedName>
        <fullName evidence="9">Cell wall-associated hydrolase, invasion-associated protein</fullName>
    </submittedName>
</protein>
<dbReference type="Pfam" id="PF00877">
    <property type="entry name" value="NLPC_P60"/>
    <property type="match status" value="1"/>
</dbReference>
<dbReference type="Proteomes" id="UP000004691">
    <property type="component" value="Unassembled WGS sequence"/>
</dbReference>
<dbReference type="InterPro" id="IPR000064">
    <property type="entry name" value="NLP_P60_dom"/>
</dbReference>
<organism evidence="9 10">
    <name type="scientific">Saccharomonospora xinjiangensis XJ-54</name>
    <dbReference type="NCBI Taxonomy" id="882086"/>
    <lineage>
        <taxon>Bacteria</taxon>
        <taxon>Bacillati</taxon>
        <taxon>Actinomycetota</taxon>
        <taxon>Actinomycetes</taxon>
        <taxon>Pseudonocardiales</taxon>
        <taxon>Pseudonocardiaceae</taxon>
        <taxon>Saccharomonospora</taxon>
    </lineage>
</organism>
<keyword evidence="4" id="KW-0788">Thiol protease</keyword>
<sequence length="380" mass="40375">MRHDVLRHAGVCTSPTVPGGRPESKGDTRDVRSHPVKRVVSGALAACAVIAVVTFAQTPATATPAVPAPAQPQSASEALEKYRELAVKAQKLNEEYLTAQEDLKAKEKELDELNKTLSKAKKAEAKAREDEEVFRKEVDRFAGASFTSGAQLNKLSALLTVESPQDFLDRSSAIDLLAADKNRALGALKGAVDRAEASRTEAATAQQKAKEAKDKAAEIAADLKDRKEKLEEQKAEVAAQANRLSEADKAQQQDTGPDPGNIPASGAAAQTAINAALSQRGKPYEWGATGPNSYDCSGLTQWAYAQAGISIPRTSGQQSTYGTAIPRSQLQPGDLVFYGSPVYHVGIYIGNDQMVHAPTTGDVVKVAPLQAEYSGARRVA</sequence>
<keyword evidence="7" id="KW-0812">Transmembrane</keyword>
<dbReference type="OrthoDB" id="5177647at2"/>
<feature type="transmembrane region" description="Helical" evidence="7">
    <location>
        <begin position="39"/>
        <end position="56"/>
    </location>
</feature>